<gene>
    <name evidence="1" type="ORF">SK854_26905</name>
</gene>
<comment type="caution">
    <text evidence="1">The sequence shown here is derived from an EMBL/GenBank/DDBJ whole genome shotgun (WGS) entry which is preliminary data.</text>
</comment>
<dbReference type="EMBL" id="JAXAVU010000011">
    <property type="protein sequence ID" value="MDX8145766.1"/>
    <property type="molecule type" value="Genomic_DNA"/>
</dbReference>
<reference evidence="1 2" key="2">
    <citation type="submission" date="2023-11" db="EMBL/GenBank/DDBJ databases">
        <authorList>
            <person name="Lara A.C."/>
            <person name="Chronakova A."/>
        </authorList>
    </citation>
    <scope>NUCLEOTIDE SEQUENCE [LARGE SCALE GENOMIC DNA]</scope>
    <source>
        <strain evidence="1 2">BCCO 10_0061</strain>
    </source>
</reference>
<reference evidence="1 2" key="1">
    <citation type="submission" date="2023-11" db="EMBL/GenBank/DDBJ databases">
        <title>Lentzea sokolovensis, sp. nov., Lentzea kristufkii, sp. nov., and Lentzea miocenensis, sp. nov., rare actinobacteria from Sokolov Coal Basin, Miocene lacustrine sediment, Czech Republic.</title>
        <authorList>
            <person name="Lara A."/>
            <person name="Kotroba L."/>
            <person name="Nouioui I."/>
            <person name="Neumann-Schaal M."/>
            <person name="Mast Y."/>
            <person name="Chronakova A."/>
        </authorList>
    </citation>
    <scope>NUCLEOTIDE SEQUENCE [LARGE SCALE GENOMIC DNA]</scope>
    <source>
        <strain evidence="1 2">BCCO 10_0061</strain>
    </source>
</reference>
<keyword evidence="2" id="KW-1185">Reference proteome</keyword>
<evidence type="ECO:0000313" key="2">
    <source>
        <dbReference type="Proteomes" id="UP001285352"/>
    </source>
</evidence>
<sequence length="137" mass="15314">MAQAVPAGVSEFKALAHEAARRTGGRLTAFTPAQDVTPNFHQALITYRDRTVAMLCSRDDGSVVMTEPFGVRSDWSLAFVDEPELAAVVRRSEGFTVLSKDDAERPFEHSDHPHVSGRDLAYWKPENTGQALFHWWD</sequence>
<name>A0ABU4V1V5_9PSEU</name>
<dbReference type="Proteomes" id="UP001285352">
    <property type="component" value="Unassembled WGS sequence"/>
</dbReference>
<dbReference type="RefSeq" id="WP_319977900.1">
    <property type="nucleotide sequence ID" value="NZ_JAXAVU010000011.1"/>
</dbReference>
<protein>
    <submittedName>
        <fullName evidence="1">Uncharacterized protein</fullName>
    </submittedName>
</protein>
<accession>A0ABU4V1V5</accession>
<organism evidence="1 2">
    <name type="scientific">Lentzea sokolovensis</name>
    <dbReference type="NCBI Taxonomy" id="3095429"/>
    <lineage>
        <taxon>Bacteria</taxon>
        <taxon>Bacillati</taxon>
        <taxon>Actinomycetota</taxon>
        <taxon>Actinomycetes</taxon>
        <taxon>Pseudonocardiales</taxon>
        <taxon>Pseudonocardiaceae</taxon>
        <taxon>Lentzea</taxon>
    </lineage>
</organism>
<proteinExistence type="predicted"/>
<evidence type="ECO:0000313" key="1">
    <source>
        <dbReference type="EMBL" id="MDX8145766.1"/>
    </source>
</evidence>